<dbReference type="OrthoDB" id="2682806at2759"/>
<dbReference type="AlphaFoldDB" id="A0A8I2YD52"/>
<organism evidence="2 3">
    <name type="scientific">Boletus reticuloceps</name>
    <dbReference type="NCBI Taxonomy" id="495285"/>
    <lineage>
        <taxon>Eukaryota</taxon>
        <taxon>Fungi</taxon>
        <taxon>Dikarya</taxon>
        <taxon>Basidiomycota</taxon>
        <taxon>Agaricomycotina</taxon>
        <taxon>Agaricomycetes</taxon>
        <taxon>Agaricomycetidae</taxon>
        <taxon>Boletales</taxon>
        <taxon>Boletineae</taxon>
        <taxon>Boletaceae</taxon>
        <taxon>Boletoideae</taxon>
        <taxon>Boletus</taxon>
    </lineage>
</organism>
<name>A0A8I2YD52_9AGAM</name>
<dbReference type="Pfam" id="PF18803">
    <property type="entry name" value="CxC2"/>
    <property type="match status" value="1"/>
</dbReference>
<proteinExistence type="predicted"/>
<accession>A0A8I2YD52</accession>
<dbReference type="EMBL" id="JAGFBS010000068">
    <property type="protein sequence ID" value="KAG6369720.1"/>
    <property type="molecule type" value="Genomic_DNA"/>
</dbReference>
<evidence type="ECO:0000313" key="2">
    <source>
        <dbReference type="EMBL" id="KAG6369720.1"/>
    </source>
</evidence>
<keyword evidence="3" id="KW-1185">Reference proteome</keyword>
<sequence length="109" mass="12418">MLREWTGSYWVWQTLRELGLVIQLGHCPREPCYLPKAPYANDFMIIDSNGIHSIALQFCGCETANSHLHQLLCYCLFPAITDKPKTAATFSILEEFHILSVESKISAHH</sequence>
<dbReference type="InterPro" id="IPR041457">
    <property type="entry name" value="CxC2_KDZ-assoc"/>
</dbReference>
<evidence type="ECO:0000313" key="3">
    <source>
        <dbReference type="Proteomes" id="UP000683000"/>
    </source>
</evidence>
<comment type="caution">
    <text evidence="2">The sequence shown here is derived from an EMBL/GenBank/DDBJ whole genome shotgun (WGS) entry which is preliminary data.</text>
</comment>
<dbReference type="Proteomes" id="UP000683000">
    <property type="component" value="Unassembled WGS sequence"/>
</dbReference>
<evidence type="ECO:0000259" key="1">
    <source>
        <dbReference type="Pfam" id="PF18803"/>
    </source>
</evidence>
<protein>
    <recommendedName>
        <fullName evidence="1">CxC2-like cysteine cluster KDZ transposase-associated domain-containing protein</fullName>
    </recommendedName>
</protein>
<reference evidence="2" key="1">
    <citation type="submission" date="2021-03" db="EMBL/GenBank/DDBJ databases">
        <title>Evolutionary innovations through gain and loss of genes in the ectomycorrhizal Boletales.</title>
        <authorList>
            <person name="Wu G."/>
            <person name="Miyauchi S."/>
            <person name="Morin E."/>
            <person name="Yang Z.-L."/>
            <person name="Xu J."/>
            <person name="Martin F.M."/>
        </authorList>
    </citation>
    <scope>NUCLEOTIDE SEQUENCE</scope>
    <source>
        <strain evidence="2">BR01</strain>
    </source>
</reference>
<feature type="domain" description="CxC2-like cysteine cluster KDZ transposase-associated" evidence="1">
    <location>
        <begin position="15"/>
        <end position="108"/>
    </location>
</feature>
<gene>
    <name evidence="2" type="ORF">JVT61DRAFT_13648</name>
</gene>